<evidence type="ECO:0000256" key="1">
    <source>
        <dbReference type="SAM" id="MobiDB-lite"/>
    </source>
</evidence>
<feature type="compositionally biased region" description="Polar residues" evidence="1">
    <location>
        <begin position="331"/>
        <end position="357"/>
    </location>
</feature>
<feature type="region of interest" description="Disordered" evidence="1">
    <location>
        <begin position="331"/>
        <end position="394"/>
    </location>
</feature>
<name>A0AAN7TBD0_9PEZI</name>
<feature type="transmembrane region" description="Helical" evidence="2">
    <location>
        <begin position="400"/>
        <end position="422"/>
    </location>
</feature>
<evidence type="ECO:0000313" key="3">
    <source>
        <dbReference type="EMBL" id="KAK5108719.1"/>
    </source>
</evidence>
<keyword evidence="2" id="KW-0472">Membrane</keyword>
<evidence type="ECO:0000256" key="2">
    <source>
        <dbReference type="SAM" id="Phobius"/>
    </source>
</evidence>
<feature type="compositionally biased region" description="Gly residues" evidence="1">
    <location>
        <begin position="359"/>
        <end position="368"/>
    </location>
</feature>
<dbReference type="EMBL" id="JAVRRL010000079">
    <property type="protein sequence ID" value="KAK5108719.1"/>
    <property type="molecule type" value="Genomic_DNA"/>
</dbReference>
<feature type="region of interest" description="Disordered" evidence="1">
    <location>
        <begin position="574"/>
        <end position="651"/>
    </location>
</feature>
<sequence length="651" mass="65633">MAPPHKRRKVEDTPQLGDMQYVTDDTTYVRPASVATHPHHLEHTSQLHWNAGPQQVPQHIEEIHLKILQQAKSTPDSYGVFDKRQAGTGVSSSSSAEKTLSVTVVAAVAADGSTTSLATATASVSGDTSFATTATVASVQSPYSSLASSAILSSSGTVIASAGSSSENSTQSSSGSSSIATSSGTAGTQSGFIGRTQGSPSGTASGSASSNSTSTIASSQASITGTIFSPSDISSNLTTSALIFVSNGHAITSKTTIDRDSSTTTSASSHSSETASSTTLGAAFYFLTLGDGTVETVSRSTDAYATTFANGDQTTIPAATGSYLTSTDRDGSTFTSYQASSPSATNAGAQSTTNSPQGVGAGVNGPGGTSTTSATSSTSSAASNSGGNNTNNNTAPPGTIAGGVVGGAAGLAVILLIAMLFLRWYRRRSQLGHQALPPNAGLSPTNDQVSRPRGPGMAERAGLLPALGAVPAIFRHHNRSSEAASSAPTERGFERVAGRKMPSQYSPGMSSTFSPPPPTMPLQDSGGNMSTTSFYRDSTGFYGGEGTDSSGLENPFAEGDIAAAAAGAGAEREAMTLSPGPQRRPTVHGPGPYTMSPGTSTTTGNATPVTPRFQRSLGVVPGSPGTASLERSGTPTSLGTLERGSRFTEEV</sequence>
<gene>
    <name evidence="3" type="ORF">LTR62_007866</name>
</gene>
<feature type="region of interest" description="Disordered" evidence="1">
    <location>
        <begin position="434"/>
        <end position="456"/>
    </location>
</feature>
<dbReference type="Proteomes" id="UP001310890">
    <property type="component" value="Unassembled WGS sequence"/>
</dbReference>
<comment type="caution">
    <text evidence="3">The sequence shown here is derived from an EMBL/GenBank/DDBJ whole genome shotgun (WGS) entry which is preliminary data.</text>
</comment>
<keyword evidence="2" id="KW-1133">Transmembrane helix</keyword>
<feature type="compositionally biased region" description="Polar residues" evidence="1">
    <location>
        <begin position="596"/>
        <end position="608"/>
    </location>
</feature>
<feature type="region of interest" description="Disordered" evidence="1">
    <location>
        <begin position="162"/>
        <end position="211"/>
    </location>
</feature>
<reference evidence="3" key="1">
    <citation type="submission" date="2023-08" db="EMBL/GenBank/DDBJ databases">
        <title>Black Yeasts Isolated from many extreme environments.</title>
        <authorList>
            <person name="Coleine C."/>
            <person name="Stajich J.E."/>
            <person name="Selbmann L."/>
        </authorList>
    </citation>
    <scope>NUCLEOTIDE SEQUENCE</scope>
    <source>
        <strain evidence="3">CCFEE 5401</strain>
    </source>
</reference>
<keyword evidence="2" id="KW-0812">Transmembrane</keyword>
<dbReference type="AlphaFoldDB" id="A0AAN7TBD0"/>
<accession>A0AAN7TBD0</accession>
<feature type="compositionally biased region" description="Polar residues" evidence="1">
    <location>
        <begin position="625"/>
        <end position="639"/>
    </location>
</feature>
<feature type="compositionally biased region" description="Low complexity" evidence="1">
    <location>
        <begin position="369"/>
        <end position="394"/>
    </location>
</feature>
<proteinExistence type="predicted"/>
<organism evidence="3 4">
    <name type="scientific">Meristemomyces frigidus</name>
    <dbReference type="NCBI Taxonomy" id="1508187"/>
    <lineage>
        <taxon>Eukaryota</taxon>
        <taxon>Fungi</taxon>
        <taxon>Dikarya</taxon>
        <taxon>Ascomycota</taxon>
        <taxon>Pezizomycotina</taxon>
        <taxon>Dothideomycetes</taxon>
        <taxon>Dothideomycetidae</taxon>
        <taxon>Mycosphaerellales</taxon>
        <taxon>Teratosphaeriaceae</taxon>
        <taxon>Meristemomyces</taxon>
    </lineage>
</organism>
<protein>
    <submittedName>
        <fullName evidence="3">Uncharacterized protein</fullName>
    </submittedName>
</protein>
<evidence type="ECO:0000313" key="4">
    <source>
        <dbReference type="Proteomes" id="UP001310890"/>
    </source>
</evidence>